<protein>
    <submittedName>
        <fullName evidence="7">E2F transcription factor 1</fullName>
    </submittedName>
</protein>
<dbReference type="FunCoup" id="G1KI57">
    <property type="interactions" value="501"/>
</dbReference>
<evidence type="ECO:0000256" key="3">
    <source>
        <dbReference type="ARBA" id="ARBA00023125"/>
    </source>
</evidence>
<keyword evidence="8" id="KW-1185">Reference proteome</keyword>
<dbReference type="GO" id="GO:0070345">
    <property type="term" value="P:negative regulation of fat cell proliferation"/>
    <property type="evidence" value="ECO:0007669"/>
    <property type="project" value="Ensembl"/>
</dbReference>
<organism evidence="7 8">
    <name type="scientific">Anolis carolinensis</name>
    <name type="common">Green anole</name>
    <name type="synonym">American chameleon</name>
    <dbReference type="NCBI Taxonomy" id="28377"/>
    <lineage>
        <taxon>Eukaryota</taxon>
        <taxon>Metazoa</taxon>
        <taxon>Chordata</taxon>
        <taxon>Craniata</taxon>
        <taxon>Vertebrata</taxon>
        <taxon>Euteleostomi</taxon>
        <taxon>Lepidosauria</taxon>
        <taxon>Squamata</taxon>
        <taxon>Bifurcata</taxon>
        <taxon>Unidentata</taxon>
        <taxon>Episquamata</taxon>
        <taxon>Toxicofera</taxon>
        <taxon>Iguania</taxon>
        <taxon>Dactyloidae</taxon>
        <taxon>Anolis</taxon>
    </lineage>
</organism>
<dbReference type="GO" id="GO:0140297">
    <property type="term" value="F:DNA-binding transcription factor binding"/>
    <property type="evidence" value="ECO:0007669"/>
    <property type="project" value="Ensembl"/>
</dbReference>
<dbReference type="AlphaFoldDB" id="G1KI57"/>
<dbReference type="GO" id="GO:0019805">
    <property type="term" value="P:quinolinate biosynthetic process"/>
    <property type="evidence" value="ECO:0007669"/>
    <property type="project" value="Ensembl"/>
</dbReference>
<keyword evidence="2" id="KW-0805">Transcription regulation</keyword>
<dbReference type="GO" id="GO:0045944">
    <property type="term" value="P:positive regulation of transcription by RNA polymerase II"/>
    <property type="evidence" value="ECO:0007669"/>
    <property type="project" value="Ensembl"/>
</dbReference>
<dbReference type="GO" id="GO:0006351">
    <property type="term" value="P:DNA-templated transcription"/>
    <property type="evidence" value="ECO:0007669"/>
    <property type="project" value="Ensembl"/>
</dbReference>
<dbReference type="GO" id="GO:0030900">
    <property type="term" value="P:forebrain development"/>
    <property type="evidence" value="ECO:0007669"/>
    <property type="project" value="Ensembl"/>
</dbReference>
<dbReference type="Gene3D" id="6.10.250.540">
    <property type="match status" value="1"/>
</dbReference>
<dbReference type="GO" id="GO:0043065">
    <property type="term" value="P:positive regulation of apoptotic process"/>
    <property type="evidence" value="ECO:0007669"/>
    <property type="project" value="Ensembl"/>
</dbReference>
<dbReference type="GO" id="GO:0032496">
    <property type="term" value="P:response to lipopolysaccharide"/>
    <property type="evidence" value="ECO:0007669"/>
    <property type="project" value="Ensembl"/>
</dbReference>
<dbReference type="eggNOG" id="KOG2577">
    <property type="taxonomic scope" value="Eukaryota"/>
</dbReference>
<keyword evidence="5" id="KW-0732">Signal</keyword>
<evidence type="ECO:0000313" key="8">
    <source>
        <dbReference type="Proteomes" id="UP000001646"/>
    </source>
</evidence>
<dbReference type="GO" id="GO:0072332">
    <property type="term" value="P:intrinsic apoptotic signaling pathway by p53 class mediator"/>
    <property type="evidence" value="ECO:0007669"/>
    <property type="project" value="Ensembl"/>
</dbReference>
<accession>G1KI57</accession>
<dbReference type="GO" id="GO:0000077">
    <property type="term" value="P:DNA damage checkpoint signaling"/>
    <property type="evidence" value="ECO:0007669"/>
    <property type="project" value="Ensembl"/>
</dbReference>
<gene>
    <name evidence="7" type="primary">E2F1</name>
</gene>
<evidence type="ECO:0000313" key="7">
    <source>
        <dbReference type="Ensembl" id="ENSACAP00000008599.3"/>
    </source>
</evidence>
<dbReference type="Pfam" id="PF16421">
    <property type="entry name" value="E2F_CC-MB"/>
    <property type="match status" value="1"/>
</dbReference>
<dbReference type="GO" id="GO:0000978">
    <property type="term" value="F:RNA polymerase II cis-regulatory region sequence-specific DNA binding"/>
    <property type="evidence" value="ECO:0007669"/>
    <property type="project" value="InterPro"/>
</dbReference>
<sequence length="224" mass="24623">MEHDLFIFVFFCSLGVAGLQWELQDLQDAEQQLDTLIQMCTTQFKLLTEDLENNFLQNLTENTSAYVTCQDLRSVVDPSEQLVMVIKAPPETQMQVSDPAEAFQIAVKSTQGPIDVFLCPEESSEVCSPTKSPQKVAVGQRTPESSQAAAVVTTCPGDDVSLSPLASVDTLLQQGKDDFSSFLPAEFIALSPPQTQDYHFGLEEGEGISELFDCDFGDFTSLDF</sequence>
<dbReference type="GO" id="GO:0046983">
    <property type="term" value="F:protein dimerization activity"/>
    <property type="evidence" value="ECO:0007669"/>
    <property type="project" value="InterPro"/>
</dbReference>
<proteinExistence type="inferred from homology"/>
<dbReference type="GO" id="GO:2000045">
    <property type="term" value="P:regulation of G1/S transition of mitotic cell cycle"/>
    <property type="evidence" value="ECO:0007669"/>
    <property type="project" value="Ensembl"/>
</dbReference>
<dbReference type="STRING" id="28377.ENSACAP00000008599"/>
<reference evidence="7" key="3">
    <citation type="submission" date="2025-09" db="UniProtKB">
        <authorList>
            <consortium name="Ensembl"/>
        </authorList>
    </citation>
    <scope>IDENTIFICATION</scope>
</reference>
<dbReference type="GO" id="GO:0000981">
    <property type="term" value="F:DNA-binding transcription factor activity, RNA polymerase II-specific"/>
    <property type="evidence" value="ECO:0007669"/>
    <property type="project" value="Ensembl"/>
</dbReference>
<reference evidence="7 8" key="1">
    <citation type="submission" date="2009-12" db="EMBL/GenBank/DDBJ databases">
        <title>The Genome Sequence of Anolis carolinensis (Green Anole Lizard).</title>
        <authorList>
            <consortium name="The Genome Sequencing Platform"/>
            <person name="Di Palma F."/>
            <person name="Alfoldi J."/>
            <person name="Heiman D."/>
            <person name="Young S."/>
            <person name="Grabherr M."/>
            <person name="Johnson J."/>
            <person name="Lander E.S."/>
            <person name="Lindblad-Toh K."/>
        </authorList>
    </citation>
    <scope>NUCLEOTIDE SEQUENCE [LARGE SCALE GENOMIC DNA]</scope>
    <source>
        <strain evidence="7 8">JBL SC #1</strain>
    </source>
</reference>
<evidence type="ECO:0000256" key="1">
    <source>
        <dbReference type="ARBA" id="ARBA00010940"/>
    </source>
</evidence>
<dbReference type="GeneTree" id="ENSGT00940000159472"/>
<evidence type="ECO:0000256" key="5">
    <source>
        <dbReference type="SAM" id="SignalP"/>
    </source>
</evidence>
<dbReference type="GO" id="GO:0048255">
    <property type="term" value="P:mRNA stabilization"/>
    <property type="evidence" value="ECO:0007669"/>
    <property type="project" value="Ensembl"/>
</dbReference>
<dbReference type="Proteomes" id="UP000001646">
    <property type="component" value="Chromosome 4"/>
</dbReference>
<evidence type="ECO:0000259" key="6">
    <source>
        <dbReference type="Pfam" id="PF16421"/>
    </source>
</evidence>
<dbReference type="GO" id="GO:0043276">
    <property type="term" value="P:anoikis"/>
    <property type="evidence" value="ECO:0007669"/>
    <property type="project" value="Ensembl"/>
</dbReference>
<reference evidence="7" key="2">
    <citation type="submission" date="2025-08" db="UniProtKB">
        <authorList>
            <consortium name="Ensembl"/>
        </authorList>
    </citation>
    <scope>IDENTIFICATION</scope>
</reference>
<name>G1KI57_ANOCA</name>
<dbReference type="GO" id="GO:0005654">
    <property type="term" value="C:nucleoplasm"/>
    <property type="evidence" value="ECO:0007669"/>
    <property type="project" value="Ensembl"/>
</dbReference>
<dbReference type="GO" id="GO:0000785">
    <property type="term" value="C:chromatin"/>
    <property type="evidence" value="ECO:0007669"/>
    <property type="project" value="Ensembl"/>
</dbReference>
<evidence type="ECO:0000256" key="2">
    <source>
        <dbReference type="ARBA" id="ARBA00023015"/>
    </source>
</evidence>
<comment type="similarity">
    <text evidence="1">Belongs to the E2F/DP family.</text>
</comment>
<keyword evidence="4" id="KW-0804">Transcription</keyword>
<dbReference type="InParanoid" id="G1KI57"/>
<dbReference type="GO" id="GO:1990086">
    <property type="term" value="P:lens fiber cell apoptotic process"/>
    <property type="evidence" value="ECO:0007669"/>
    <property type="project" value="Ensembl"/>
</dbReference>
<dbReference type="GO" id="GO:0045599">
    <property type="term" value="P:negative regulation of fat cell differentiation"/>
    <property type="evidence" value="ECO:0007669"/>
    <property type="project" value="Ensembl"/>
</dbReference>
<dbReference type="InterPro" id="IPR015633">
    <property type="entry name" value="E2F"/>
</dbReference>
<dbReference type="InterPro" id="IPR032198">
    <property type="entry name" value="E2F_CC-MB"/>
</dbReference>
<feature type="domain" description="E2F transcription factor CC-MB" evidence="6">
    <location>
        <begin position="19"/>
        <end position="120"/>
    </location>
</feature>
<feature type="signal peptide" evidence="5">
    <location>
        <begin position="1"/>
        <end position="18"/>
    </location>
</feature>
<dbReference type="Bgee" id="ENSACAG00000008761">
    <property type="expression patterns" value="Expressed in ovary and 12 other cell types or tissues"/>
</dbReference>
<dbReference type="SUPFAM" id="SSF144074">
    <property type="entry name" value="E2F-DP heterodimerization region"/>
    <property type="match status" value="1"/>
</dbReference>
<dbReference type="InterPro" id="IPR037241">
    <property type="entry name" value="E2F-DP_heterodim"/>
</dbReference>
<keyword evidence="3" id="KW-0238">DNA-binding</keyword>
<dbReference type="PANTHER" id="PTHR12081:SF43">
    <property type="entry name" value="TRANSCRIPTION FACTOR E2F1"/>
    <property type="match status" value="1"/>
</dbReference>
<dbReference type="GO" id="GO:0008630">
    <property type="term" value="P:intrinsic apoptotic signaling pathway in response to DNA damage"/>
    <property type="evidence" value="ECO:0007669"/>
    <property type="project" value="Ensembl"/>
</dbReference>
<dbReference type="GO" id="GO:0005813">
    <property type="term" value="C:centrosome"/>
    <property type="evidence" value="ECO:0007669"/>
    <property type="project" value="Ensembl"/>
</dbReference>
<dbReference type="GO" id="GO:0000122">
    <property type="term" value="P:negative regulation of transcription by RNA polymerase II"/>
    <property type="evidence" value="ECO:0007669"/>
    <property type="project" value="Ensembl"/>
</dbReference>
<dbReference type="GO" id="GO:0001216">
    <property type="term" value="F:DNA-binding transcription activator activity"/>
    <property type="evidence" value="ECO:0007669"/>
    <property type="project" value="Ensembl"/>
</dbReference>
<dbReference type="Ensembl" id="ENSACAT00000008782.3">
    <property type="protein sequence ID" value="ENSACAP00000008599.3"/>
    <property type="gene ID" value="ENSACAG00000008761.3"/>
</dbReference>
<feature type="chain" id="PRO_5032701970" evidence="5">
    <location>
        <begin position="19"/>
        <end position="224"/>
    </location>
</feature>
<dbReference type="PANTHER" id="PTHR12081">
    <property type="entry name" value="TRANSCRIPTION FACTOR E2F"/>
    <property type="match status" value="1"/>
</dbReference>
<evidence type="ECO:0000256" key="4">
    <source>
        <dbReference type="ARBA" id="ARBA00023163"/>
    </source>
</evidence>
<dbReference type="GO" id="GO:0035189">
    <property type="term" value="C:Rb-E2F complex"/>
    <property type="evidence" value="ECO:0007669"/>
    <property type="project" value="Ensembl"/>
</dbReference>
<dbReference type="HOGENOM" id="CLU_032091_0_1_1"/>
<dbReference type="GO" id="GO:0048146">
    <property type="term" value="P:positive regulation of fibroblast proliferation"/>
    <property type="evidence" value="ECO:0007669"/>
    <property type="project" value="Ensembl"/>
</dbReference>
<dbReference type="GO" id="GO:0071466">
    <property type="term" value="P:cellular response to xenobiotic stimulus"/>
    <property type="evidence" value="ECO:0007669"/>
    <property type="project" value="Ensembl"/>
</dbReference>
<dbReference type="GO" id="GO:0005737">
    <property type="term" value="C:cytoplasm"/>
    <property type="evidence" value="ECO:0007669"/>
    <property type="project" value="Ensembl"/>
</dbReference>
<dbReference type="CDD" id="cd14660">
    <property type="entry name" value="E2F_DD"/>
    <property type="match status" value="1"/>
</dbReference>